<protein>
    <submittedName>
        <fullName evidence="1">Isomerase</fullName>
    </submittedName>
</protein>
<dbReference type="PROSITE" id="PS51257">
    <property type="entry name" value="PROKAR_LIPOPROTEIN"/>
    <property type="match status" value="1"/>
</dbReference>
<keyword evidence="2" id="KW-1185">Reference proteome</keyword>
<keyword evidence="1" id="KW-0413">Isomerase</keyword>
<dbReference type="GO" id="GO:0016853">
    <property type="term" value="F:isomerase activity"/>
    <property type="evidence" value="ECO:0007669"/>
    <property type="project" value="UniProtKB-KW"/>
</dbReference>
<dbReference type="AlphaFoldDB" id="A0A370DCW6"/>
<name>A0A370DCW6_9GAMM</name>
<reference evidence="1 2" key="1">
    <citation type="journal article" date="2018" name="ISME J.">
        <title>Endosymbiont genomes yield clues of tubeworm success.</title>
        <authorList>
            <person name="Li Y."/>
            <person name="Liles M.R."/>
            <person name="Halanych K.M."/>
        </authorList>
    </citation>
    <scope>NUCLEOTIDE SEQUENCE [LARGE SCALE GENOMIC DNA]</scope>
    <source>
        <strain evidence="1">A1464</strain>
    </source>
</reference>
<sequence>MTKYLIHGLVVVFSLLIVSCGSDKESITKQQSDIEYDILLKGGEKNISFINQARPVLEKRCIVCHGCYDAPCQLKLTSIEGIKRGANPEKVYNSERIIAAQPTRLFIDAKSEEEWREKGFNSVLNEQENNEINNLRHSVLYKMLRLKQLNPQPRVGMIDEKIDLGLNREQTCPVNEEFNDYAEEFPFQGMPFATPNLSDDEYHILVKWISQGMPDDSQITFTESTQNQIKTWEDFLNKKGLKYQLISRYLYEHLFMAHLNFKGESSREFFRIVRSSTPAGQTINEIATIRPYDYPGPDSFYYRLRYEESSIVDKSHVVYQLSDKKLERFKELFINPDYKVDKLPSYEAAVASNPIRTFADIPVESRYRFLLDDAKFFIDGFIKGPVCRGQVALNVIEDNFWVFFSDPKKLRVNHNTEYLKEIAGDFNLPAEQGNTYNPFSIWTNYWELQRDNMLKRQEEYIKLPKMNLDKALEFIWDGSDSLNKNNNALTVFRHFDSATVKQGLLGDYPETAWVIDYPIFERIHYLLVAGYDVSGNVGHQFNTRIYMDFLRMEAENTFLAFLPVKHRREIRASWYKGIREGLQPYFKEPDDWLNVQIVNGFKTNDPQMEFYRKIEQRLSASDKNIDLINRCKGVKCNVKNKLSEMERHIQRIAKIKGERLSIFPDTAFLKVISEKETQVYTIINNKGYKNISSLLSDTENRDKHSDTLTIYKGLLGSYPNFFFVVNENKLSDFANEIIAISSRDDYERFVGRYGVRRTSSDFWKEADWFNEQFAKQDPVDYGIFDLYRYNNR</sequence>
<dbReference type="InterPro" id="IPR010706">
    <property type="entry name" value="Fatty_acid_cis-trans_isomerase"/>
</dbReference>
<comment type="caution">
    <text evidence="1">The sequence shown here is derived from an EMBL/GenBank/DDBJ whole genome shotgun (WGS) entry which is preliminary data.</text>
</comment>
<dbReference type="EMBL" id="QFXC01000011">
    <property type="protein sequence ID" value="RDH82735.1"/>
    <property type="molecule type" value="Genomic_DNA"/>
</dbReference>
<organism evidence="1 2">
    <name type="scientific">endosymbiont of Galathealinum brachiosum</name>
    <dbReference type="NCBI Taxonomy" id="2200906"/>
    <lineage>
        <taxon>Bacteria</taxon>
        <taxon>Pseudomonadati</taxon>
        <taxon>Pseudomonadota</taxon>
        <taxon>Gammaproteobacteria</taxon>
        <taxon>sulfur-oxidizing symbionts</taxon>
    </lineage>
</organism>
<accession>A0A370DCW6</accession>
<proteinExistence type="predicted"/>
<evidence type="ECO:0000313" key="1">
    <source>
        <dbReference type="EMBL" id="RDH82735.1"/>
    </source>
</evidence>
<gene>
    <name evidence="1" type="ORF">DIZ80_10675</name>
</gene>
<evidence type="ECO:0000313" key="2">
    <source>
        <dbReference type="Proteomes" id="UP000254266"/>
    </source>
</evidence>
<dbReference type="Proteomes" id="UP000254266">
    <property type="component" value="Unassembled WGS sequence"/>
</dbReference>
<dbReference type="Pfam" id="PF06934">
    <property type="entry name" value="CTI"/>
    <property type="match status" value="1"/>
</dbReference>